<dbReference type="InterPro" id="IPR006569">
    <property type="entry name" value="CID_dom"/>
</dbReference>
<dbReference type="SMART" id="SM00582">
    <property type="entry name" value="RPR"/>
    <property type="match status" value="1"/>
</dbReference>
<organism evidence="2 3">
    <name type="scientific">Rhodocollybia butyracea</name>
    <dbReference type="NCBI Taxonomy" id="206335"/>
    <lineage>
        <taxon>Eukaryota</taxon>
        <taxon>Fungi</taxon>
        <taxon>Dikarya</taxon>
        <taxon>Basidiomycota</taxon>
        <taxon>Agaricomycotina</taxon>
        <taxon>Agaricomycetes</taxon>
        <taxon>Agaricomycetidae</taxon>
        <taxon>Agaricales</taxon>
        <taxon>Marasmiineae</taxon>
        <taxon>Omphalotaceae</taxon>
        <taxon>Rhodocollybia</taxon>
    </lineage>
</organism>
<dbReference type="InterPro" id="IPR008942">
    <property type="entry name" value="ENTH_VHS"/>
</dbReference>
<keyword evidence="3" id="KW-1185">Reference proteome</keyword>
<evidence type="ECO:0000313" key="3">
    <source>
        <dbReference type="Proteomes" id="UP000772434"/>
    </source>
</evidence>
<feature type="domain" description="CID" evidence="1">
    <location>
        <begin position="1"/>
        <end position="151"/>
    </location>
</feature>
<name>A0A9P5Q350_9AGAR</name>
<dbReference type="Pfam" id="PF04818">
    <property type="entry name" value="CID"/>
    <property type="match status" value="1"/>
</dbReference>
<dbReference type="OrthoDB" id="79367at2759"/>
<reference evidence="2" key="1">
    <citation type="submission" date="2020-11" db="EMBL/GenBank/DDBJ databases">
        <authorList>
            <consortium name="DOE Joint Genome Institute"/>
            <person name="Ahrendt S."/>
            <person name="Riley R."/>
            <person name="Andreopoulos W."/>
            <person name="Labutti K."/>
            <person name="Pangilinan J."/>
            <person name="Ruiz-Duenas F.J."/>
            <person name="Barrasa J.M."/>
            <person name="Sanchez-Garcia M."/>
            <person name="Camarero S."/>
            <person name="Miyauchi S."/>
            <person name="Serrano A."/>
            <person name="Linde D."/>
            <person name="Babiker R."/>
            <person name="Drula E."/>
            <person name="Ayuso-Fernandez I."/>
            <person name="Pacheco R."/>
            <person name="Padilla G."/>
            <person name="Ferreira P."/>
            <person name="Barriuso J."/>
            <person name="Kellner H."/>
            <person name="Castanera R."/>
            <person name="Alfaro M."/>
            <person name="Ramirez L."/>
            <person name="Pisabarro A.G."/>
            <person name="Kuo A."/>
            <person name="Tritt A."/>
            <person name="Lipzen A."/>
            <person name="He G."/>
            <person name="Yan M."/>
            <person name="Ng V."/>
            <person name="Cullen D."/>
            <person name="Martin F."/>
            <person name="Rosso M.-N."/>
            <person name="Henrissat B."/>
            <person name="Hibbett D."/>
            <person name="Martinez A.T."/>
            <person name="Grigoriev I.V."/>
        </authorList>
    </citation>
    <scope>NUCLEOTIDE SEQUENCE</scope>
    <source>
        <strain evidence="2">AH 40177</strain>
    </source>
</reference>
<dbReference type="AlphaFoldDB" id="A0A9P5Q350"/>
<accession>A0A9P5Q350</accession>
<sequence>MGDIEDFESSLKDVVQAKRLSASKMTKLTDLAMKLMKDDTQLVSILYRTHKSLSAPAKISSLYIFDALARAAKHQANKQNLVGDIKSSQGNCATFLLKVEGVLEGLFQDMVLTGTLEAKEKSKKVLDIWVKGNTFPATILSQLADVFELEG</sequence>
<dbReference type="Gene3D" id="1.25.40.90">
    <property type="match status" value="1"/>
</dbReference>
<comment type="caution">
    <text evidence="2">The sequence shown here is derived from an EMBL/GenBank/DDBJ whole genome shotgun (WGS) entry which is preliminary data.</text>
</comment>
<protein>
    <recommendedName>
        <fullName evidence="1">CID domain-containing protein</fullName>
    </recommendedName>
</protein>
<evidence type="ECO:0000259" key="1">
    <source>
        <dbReference type="PROSITE" id="PS51391"/>
    </source>
</evidence>
<dbReference type="PROSITE" id="PS51391">
    <property type="entry name" value="CID"/>
    <property type="match status" value="1"/>
</dbReference>
<dbReference type="Proteomes" id="UP000772434">
    <property type="component" value="Unassembled WGS sequence"/>
</dbReference>
<dbReference type="SUPFAM" id="SSF48464">
    <property type="entry name" value="ENTH/VHS domain"/>
    <property type="match status" value="1"/>
</dbReference>
<proteinExistence type="predicted"/>
<evidence type="ECO:0000313" key="2">
    <source>
        <dbReference type="EMBL" id="KAF9073265.1"/>
    </source>
</evidence>
<dbReference type="EMBL" id="JADNRY010000019">
    <property type="protein sequence ID" value="KAF9073265.1"/>
    <property type="molecule type" value="Genomic_DNA"/>
</dbReference>
<gene>
    <name evidence="2" type="ORF">BDP27DRAFT_1260564</name>
</gene>